<feature type="region of interest" description="Disordered" evidence="3">
    <location>
        <begin position="1"/>
        <end position="22"/>
    </location>
</feature>
<feature type="transmembrane region" description="Helical" evidence="4">
    <location>
        <begin position="194"/>
        <end position="215"/>
    </location>
</feature>
<dbReference type="STRING" id="1141098.A0A1Y2DZW4"/>
<feature type="compositionally biased region" description="Low complexity" evidence="3">
    <location>
        <begin position="167"/>
        <end position="183"/>
    </location>
</feature>
<evidence type="ECO:0000313" key="6">
    <source>
        <dbReference type="EMBL" id="ORY64821.1"/>
    </source>
</evidence>
<feature type="region of interest" description="Disordered" evidence="3">
    <location>
        <begin position="226"/>
        <end position="262"/>
    </location>
</feature>
<dbReference type="Gene3D" id="2.30.30.40">
    <property type="entry name" value="SH3 Domains"/>
    <property type="match status" value="1"/>
</dbReference>
<keyword evidence="4" id="KW-0472">Membrane</keyword>
<accession>A0A1Y2DZW4</accession>
<name>A0A1Y2DZW4_9PEZI</name>
<feature type="compositionally biased region" description="Low complexity" evidence="3">
    <location>
        <begin position="533"/>
        <end position="546"/>
    </location>
</feature>
<dbReference type="InterPro" id="IPR036028">
    <property type="entry name" value="SH3-like_dom_sf"/>
</dbReference>
<feature type="compositionally biased region" description="Low complexity" evidence="3">
    <location>
        <begin position="684"/>
        <end position="695"/>
    </location>
</feature>
<organism evidence="6 7">
    <name type="scientific">Pseudomassariella vexata</name>
    <dbReference type="NCBI Taxonomy" id="1141098"/>
    <lineage>
        <taxon>Eukaryota</taxon>
        <taxon>Fungi</taxon>
        <taxon>Dikarya</taxon>
        <taxon>Ascomycota</taxon>
        <taxon>Pezizomycotina</taxon>
        <taxon>Sordariomycetes</taxon>
        <taxon>Xylariomycetidae</taxon>
        <taxon>Amphisphaeriales</taxon>
        <taxon>Pseudomassariaceae</taxon>
        <taxon>Pseudomassariella</taxon>
    </lineage>
</organism>
<evidence type="ECO:0000256" key="2">
    <source>
        <dbReference type="PROSITE-ProRule" id="PRU00192"/>
    </source>
</evidence>
<feature type="region of interest" description="Disordered" evidence="3">
    <location>
        <begin position="167"/>
        <end position="188"/>
    </location>
</feature>
<reference evidence="6 7" key="1">
    <citation type="submission" date="2016-07" db="EMBL/GenBank/DDBJ databases">
        <title>Pervasive Adenine N6-methylation of Active Genes in Fungi.</title>
        <authorList>
            <consortium name="DOE Joint Genome Institute"/>
            <person name="Mondo S.J."/>
            <person name="Dannebaum R.O."/>
            <person name="Kuo R.C."/>
            <person name="Labutti K."/>
            <person name="Haridas S."/>
            <person name="Kuo A."/>
            <person name="Salamov A."/>
            <person name="Ahrendt S.R."/>
            <person name="Lipzen A."/>
            <person name="Sullivan W."/>
            <person name="Andreopoulos W.B."/>
            <person name="Clum A."/>
            <person name="Lindquist E."/>
            <person name="Daum C."/>
            <person name="Ramamoorthy G.K."/>
            <person name="Gryganskyi A."/>
            <person name="Culley D."/>
            <person name="Magnuson J.K."/>
            <person name="James T.Y."/>
            <person name="O'Malley M.A."/>
            <person name="Stajich J.E."/>
            <person name="Spatafora J.W."/>
            <person name="Visel A."/>
            <person name="Grigoriev I.V."/>
        </authorList>
    </citation>
    <scope>NUCLEOTIDE SEQUENCE [LARGE SCALE GENOMIC DNA]</scope>
    <source>
        <strain evidence="6 7">CBS 129021</strain>
    </source>
</reference>
<sequence>MVNSHPHLHRRAVAQDGSSDGVANLLNGSDTFHTLRRKQNAARSTIYKTVYTTLKPTFEGAIGGYSTGSNDDDKTTTARAATTTEDAATKETTTRKAQATKETTTSEAAATTKATTKANSKTDTSLPESIVLSTTGTVNDNSLVIATNDPTTPATTATMAATTQAVTGTNAASSSTSTSLSSGSSGGSGSGAKAGIAIGILAGLLVVGMLVFFLFNRRKKQMEKQRIADDEKVQGPFGGADSNFVVTESKRPDSVHTTRTTATAPRLSLRPVTQFLPNFGERRSSKGAAIALAVTTPTHKHTPNSRPVDGSLRENSMTSQSNNEENPFGSGAQRIESQQNVQRSVGNDESINPFNAPENIVGFATSTNSPPESSNIAEVAIAEVGAGAVAGAAVAATPMKRKQSIRKDAPQALDLTRGATLPTIHAQPSPTGTEYSFTSVATGQSPGPSQSANAIAAAGGPASSTVHRVQLDFKPTLEDEMGLRAGQLVRLLHEYDDGWALCIRLDRSQQGVVPRTCLSTRPVKPRPTGGPPGARNGPPRNPNGPRGPRGGPKYPAAQRPMTPQGGPTRPRPDSPIRPMTAGARPQSPAVMPRPQSPAGVPLPQSPAGMPRGQSPGPMSPNAGRNASPAPRSMIPVSRTQSPGPTERGFSQSRPSPSGPSPMYPAPAPGSNIPVKQYQGPPRGPVGRKPVPGQAY</sequence>
<feature type="compositionally biased region" description="Pro residues" evidence="3">
    <location>
        <begin position="656"/>
        <end position="667"/>
    </location>
</feature>
<evidence type="ECO:0000256" key="3">
    <source>
        <dbReference type="SAM" id="MobiDB-lite"/>
    </source>
</evidence>
<evidence type="ECO:0000313" key="7">
    <source>
        <dbReference type="Proteomes" id="UP000193689"/>
    </source>
</evidence>
<keyword evidence="4" id="KW-0812">Transmembrane</keyword>
<dbReference type="InterPro" id="IPR001452">
    <property type="entry name" value="SH3_domain"/>
</dbReference>
<keyword evidence="4" id="KW-1133">Transmembrane helix</keyword>
<feature type="region of interest" description="Disordered" evidence="3">
    <location>
        <begin position="297"/>
        <end position="331"/>
    </location>
</feature>
<protein>
    <recommendedName>
        <fullName evidence="5">SH3 domain-containing protein</fullName>
    </recommendedName>
</protein>
<dbReference type="SUPFAM" id="SSF50044">
    <property type="entry name" value="SH3-domain"/>
    <property type="match status" value="1"/>
</dbReference>
<evidence type="ECO:0000259" key="5">
    <source>
        <dbReference type="PROSITE" id="PS50002"/>
    </source>
</evidence>
<dbReference type="GeneID" id="63778216"/>
<keyword evidence="7" id="KW-1185">Reference proteome</keyword>
<feature type="domain" description="SH3" evidence="5">
    <location>
        <begin position="462"/>
        <end position="523"/>
    </location>
</feature>
<dbReference type="SMART" id="SM00326">
    <property type="entry name" value="SH3"/>
    <property type="match status" value="1"/>
</dbReference>
<comment type="caution">
    <text evidence="6">The sequence shown here is derived from an EMBL/GenBank/DDBJ whole genome shotgun (WGS) entry which is preliminary data.</text>
</comment>
<dbReference type="EMBL" id="MCFJ01000006">
    <property type="protein sequence ID" value="ORY64821.1"/>
    <property type="molecule type" value="Genomic_DNA"/>
</dbReference>
<feature type="region of interest" description="Disordered" evidence="3">
    <location>
        <begin position="63"/>
        <end position="123"/>
    </location>
</feature>
<evidence type="ECO:0000256" key="4">
    <source>
        <dbReference type="SAM" id="Phobius"/>
    </source>
</evidence>
<gene>
    <name evidence="6" type="ORF">BCR38DRAFT_457142</name>
</gene>
<proteinExistence type="predicted"/>
<evidence type="ECO:0000256" key="1">
    <source>
        <dbReference type="ARBA" id="ARBA00022443"/>
    </source>
</evidence>
<feature type="compositionally biased region" description="Polar residues" evidence="3">
    <location>
        <begin position="313"/>
        <end position="325"/>
    </location>
</feature>
<feature type="compositionally biased region" description="Basic residues" evidence="3">
    <location>
        <begin position="1"/>
        <end position="12"/>
    </location>
</feature>
<feature type="compositionally biased region" description="Low complexity" evidence="3">
    <location>
        <begin position="77"/>
        <end position="86"/>
    </location>
</feature>
<dbReference type="OrthoDB" id="5340910at2759"/>
<dbReference type="PROSITE" id="PS50002">
    <property type="entry name" value="SH3"/>
    <property type="match status" value="1"/>
</dbReference>
<feature type="region of interest" description="Disordered" evidence="3">
    <location>
        <begin position="516"/>
        <end position="695"/>
    </location>
</feature>
<dbReference type="Proteomes" id="UP000193689">
    <property type="component" value="Unassembled WGS sequence"/>
</dbReference>
<feature type="compositionally biased region" description="Low complexity" evidence="3">
    <location>
        <begin position="95"/>
        <end position="123"/>
    </location>
</feature>
<dbReference type="InParanoid" id="A0A1Y2DZW4"/>
<dbReference type="Pfam" id="PF14604">
    <property type="entry name" value="SH3_9"/>
    <property type="match status" value="1"/>
</dbReference>
<dbReference type="AlphaFoldDB" id="A0A1Y2DZW4"/>
<dbReference type="CDD" id="cd12087">
    <property type="entry name" value="TM_EGFR-like"/>
    <property type="match status" value="1"/>
</dbReference>
<dbReference type="RefSeq" id="XP_040715974.1">
    <property type="nucleotide sequence ID" value="XM_040862004.1"/>
</dbReference>
<keyword evidence="1 2" id="KW-0728">SH3 domain</keyword>